<accession>A0A0U1L0U5</accession>
<evidence type="ECO:0000313" key="1">
    <source>
        <dbReference type="EMBL" id="CQR73165.1"/>
    </source>
</evidence>
<evidence type="ECO:0000313" key="2">
    <source>
        <dbReference type="Proteomes" id="UP000049855"/>
    </source>
</evidence>
<dbReference type="Proteomes" id="UP000049855">
    <property type="component" value="Unassembled WGS sequence"/>
</dbReference>
<keyword evidence="2" id="KW-1185">Reference proteome</keyword>
<sequence length="96" mass="11086">MQENFKVAVQYNDEIGYVEYEQASKTIKVVFDNAATHQIIESYLASEHRIRVPGEGLLDFKEVTIRPTESVDNMKTVLTRMWEKTGVHVDWSRPVA</sequence>
<dbReference type="RefSeq" id="WP_021167974.1">
    <property type="nucleotide sequence ID" value="NZ_CTRP01000012.1"/>
</dbReference>
<dbReference type="AlphaFoldDB" id="A0A0U1L0U5"/>
<proteinExistence type="predicted"/>
<organism evidence="1 2">
    <name type="scientific">Sporomusa ovata</name>
    <dbReference type="NCBI Taxonomy" id="2378"/>
    <lineage>
        <taxon>Bacteria</taxon>
        <taxon>Bacillati</taxon>
        <taxon>Bacillota</taxon>
        <taxon>Negativicutes</taxon>
        <taxon>Selenomonadales</taxon>
        <taxon>Sporomusaceae</taxon>
        <taxon>Sporomusa</taxon>
    </lineage>
</organism>
<name>A0A0U1L0U5_9FIRM</name>
<gene>
    <name evidence="1" type="ORF">SpAn4DRAFT_2397</name>
</gene>
<protein>
    <submittedName>
        <fullName evidence="1">Uncharacterized protein</fullName>
    </submittedName>
</protein>
<reference evidence="2" key="1">
    <citation type="submission" date="2015-03" db="EMBL/GenBank/DDBJ databases">
        <authorList>
            <person name="Nijsse Bart"/>
        </authorList>
    </citation>
    <scope>NUCLEOTIDE SEQUENCE [LARGE SCALE GENOMIC DNA]</scope>
</reference>
<dbReference type="EMBL" id="CTRP01000012">
    <property type="protein sequence ID" value="CQR73165.1"/>
    <property type="molecule type" value="Genomic_DNA"/>
</dbReference>